<feature type="domain" description="HEPN" evidence="1">
    <location>
        <begin position="10"/>
        <end position="118"/>
    </location>
</feature>
<dbReference type="EMBL" id="PEMJ01000202">
    <property type="protein sequence ID" value="RTI14659.1"/>
    <property type="molecule type" value="Genomic_DNA"/>
</dbReference>
<dbReference type="EMBL" id="PELP01000346">
    <property type="protein sequence ID" value="RTH02368.1"/>
    <property type="molecule type" value="Genomic_DNA"/>
</dbReference>
<evidence type="ECO:0000313" key="13">
    <source>
        <dbReference type="Proteomes" id="UP000288347"/>
    </source>
</evidence>
<evidence type="ECO:0000313" key="5">
    <source>
        <dbReference type="EMBL" id="RTH99620.1"/>
    </source>
</evidence>
<evidence type="ECO:0000313" key="11">
    <source>
        <dbReference type="Proteomes" id="UP000287173"/>
    </source>
</evidence>
<dbReference type="Proteomes" id="UP000288347">
    <property type="component" value="Unassembled WGS sequence"/>
</dbReference>
<dbReference type="AlphaFoldDB" id="A0A430R4Q0"/>
<evidence type="ECO:0000313" key="4">
    <source>
        <dbReference type="EMBL" id="RTH24330.1"/>
    </source>
</evidence>
<dbReference type="Gene3D" id="1.20.120.330">
    <property type="entry name" value="Nucleotidyltransferases domain 2"/>
    <property type="match status" value="1"/>
</dbReference>
<dbReference type="EMBL" id="PEMH01000231">
    <property type="protein sequence ID" value="RTH99620.1"/>
    <property type="molecule type" value="Genomic_DNA"/>
</dbReference>
<dbReference type="EMBL" id="PELV01000191">
    <property type="protein sequence ID" value="RTH18195.1"/>
    <property type="molecule type" value="Genomic_DNA"/>
</dbReference>
<dbReference type="Proteomes" id="UP000287439">
    <property type="component" value="Unassembled WGS sequence"/>
</dbReference>
<dbReference type="Pfam" id="PF05168">
    <property type="entry name" value="HEPN"/>
    <property type="match status" value="1"/>
</dbReference>
<sequence length="118" mass="12845">MDREELARWLAQAEHTLASGRRDVLEGDYDWAAFKAQQAAELALKGLLRGLGQPTYGHSVKRLLEALAQAGVAFPGELVQAAQELDIHYVPARCPDAYPAGSPHDTTPCRLAPAWGPR</sequence>
<dbReference type="GO" id="GO:0003677">
    <property type="term" value="F:DNA binding"/>
    <property type="evidence" value="ECO:0007669"/>
    <property type="project" value="UniProtKB-KW"/>
</dbReference>
<name>A0A430R4Q0_THESC</name>
<dbReference type="Proteomes" id="UP000287155">
    <property type="component" value="Unassembled WGS sequence"/>
</dbReference>
<evidence type="ECO:0000313" key="6">
    <source>
        <dbReference type="EMBL" id="RTI07548.1"/>
    </source>
</evidence>
<accession>A0A430R4Q0</accession>
<protein>
    <submittedName>
        <fullName evidence="2">DNA-binding protein</fullName>
    </submittedName>
</protein>
<dbReference type="PROSITE" id="PS50910">
    <property type="entry name" value="HEPN"/>
    <property type="match status" value="1"/>
</dbReference>
<evidence type="ECO:0000259" key="1">
    <source>
        <dbReference type="PROSITE" id="PS50910"/>
    </source>
</evidence>
<reference evidence="8 9" key="1">
    <citation type="journal article" date="2019" name="Extremophiles">
        <title>Biogeography of thermophiles and predominance of Thermus scotoductus in domestic water heaters.</title>
        <authorList>
            <person name="Wilpiszeski R.L."/>
            <person name="Zhang Z."/>
            <person name="House C.H."/>
        </authorList>
    </citation>
    <scope>NUCLEOTIDE SEQUENCE [LARGE SCALE GENOMIC DNA]</scope>
    <source>
        <strain evidence="7 10">14_S14</strain>
        <strain evidence="5 13">16_S16</strain>
        <strain evidence="6 11">17_S17</strain>
        <strain evidence="4 8">27_S27</strain>
        <strain evidence="3 12">28_S28</strain>
        <strain evidence="2 9">34_S34</strain>
    </source>
</reference>
<evidence type="ECO:0000313" key="9">
    <source>
        <dbReference type="Proteomes" id="UP000286734"/>
    </source>
</evidence>
<dbReference type="Proteomes" id="UP000286712">
    <property type="component" value="Unassembled WGS sequence"/>
</dbReference>
<evidence type="ECO:0000313" key="2">
    <source>
        <dbReference type="EMBL" id="RTH02368.1"/>
    </source>
</evidence>
<dbReference type="InterPro" id="IPR007842">
    <property type="entry name" value="HEPN_dom"/>
</dbReference>
<comment type="caution">
    <text evidence="2">The sequence shown here is derived from an EMBL/GenBank/DDBJ whole genome shotgun (WGS) entry which is preliminary data.</text>
</comment>
<dbReference type="EMBL" id="PEMG01000263">
    <property type="protein sequence ID" value="RTI07548.1"/>
    <property type="molecule type" value="Genomic_DNA"/>
</dbReference>
<evidence type="ECO:0000313" key="8">
    <source>
        <dbReference type="Proteomes" id="UP000286712"/>
    </source>
</evidence>
<dbReference type="Proteomes" id="UP000286734">
    <property type="component" value="Unassembled WGS sequence"/>
</dbReference>
<dbReference type="SMART" id="SM00748">
    <property type="entry name" value="HEPN"/>
    <property type="match status" value="1"/>
</dbReference>
<evidence type="ECO:0000313" key="3">
    <source>
        <dbReference type="EMBL" id="RTH18195.1"/>
    </source>
</evidence>
<keyword evidence="2" id="KW-0238">DNA-binding</keyword>
<gene>
    <name evidence="7" type="ORF">CSW27_07050</name>
    <name evidence="5" type="ORF">CSW29_07355</name>
    <name evidence="6" type="ORF">CSW30_08520</name>
    <name evidence="4" type="ORF">CSW40_08450</name>
    <name evidence="3" type="ORF">CSW41_06425</name>
    <name evidence="2" type="ORF">CSW47_10865</name>
</gene>
<dbReference type="Proteomes" id="UP000287173">
    <property type="component" value="Unassembled WGS sequence"/>
</dbReference>
<evidence type="ECO:0000313" key="12">
    <source>
        <dbReference type="Proteomes" id="UP000287439"/>
    </source>
</evidence>
<organism evidence="2 9">
    <name type="scientific">Thermus scotoductus</name>
    <dbReference type="NCBI Taxonomy" id="37636"/>
    <lineage>
        <taxon>Bacteria</taxon>
        <taxon>Thermotogati</taxon>
        <taxon>Deinococcota</taxon>
        <taxon>Deinococci</taxon>
        <taxon>Thermales</taxon>
        <taxon>Thermaceae</taxon>
        <taxon>Thermus</taxon>
    </lineage>
</organism>
<proteinExistence type="predicted"/>
<dbReference type="EMBL" id="PELW01000245">
    <property type="protein sequence ID" value="RTH24330.1"/>
    <property type="molecule type" value="Genomic_DNA"/>
</dbReference>
<evidence type="ECO:0000313" key="7">
    <source>
        <dbReference type="EMBL" id="RTI14659.1"/>
    </source>
</evidence>
<evidence type="ECO:0000313" key="10">
    <source>
        <dbReference type="Proteomes" id="UP000287155"/>
    </source>
</evidence>
<dbReference type="SUPFAM" id="SSF81593">
    <property type="entry name" value="Nucleotidyltransferase substrate binding subunit/domain"/>
    <property type="match status" value="1"/>
</dbReference>